<comment type="caution">
    <text evidence="8">The sequence shown here is derived from an EMBL/GenBank/DDBJ whole genome shotgun (WGS) entry which is preliminary data.</text>
</comment>
<evidence type="ECO:0000256" key="4">
    <source>
        <dbReference type="ARBA" id="ARBA00023157"/>
    </source>
</evidence>
<keyword evidence="4" id="KW-1015">Disulfide bond</keyword>
<dbReference type="InterPro" id="IPR013766">
    <property type="entry name" value="Thioredoxin_domain"/>
</dbReference>
<dbReference type="OrthoDB" id="117402at2"/>
<evidence type="ECO:0000259" key="7">
    <source>
        <dbReference type="PROSITE" id="PS51352"/>
    </source>
</evidence>
<name>A0A2T1GK13_9CYAN</name>
<reference evidence="8 9" key="1">
    <citation type="submission" date="2018-03" db="EMBL/GenBank/DDBJ databases">
        <title>The ancient ancestry and fast evolution of plastids.</title>
        <authorList>
            <person name="Moore K.R."/>
            <person name="Magnabosco C."/>
            <person name="Momper L."/>
            <person name="Gold D.A."/>
            <person name="Bosak T."/>
            <person name="Fournier G.P."/>
        </authorList>
    </citation>
    <scope>NUCLEOTIDE SEQUENCE [LARGE SCALE GENOMIC DNA]</scope>
    <source>
        <strain evidence="8 9">CCALA 037</strain>
    </source>
</reference>
<keyword evidence="9" id="KW-1185">Reference proteome</keyword>
<evidence type="ECO:0000256" key="2">
    <source>
        <dbReference type="ARBA" id="ARBA00022729"/>
    </source>
</evidence>
<dbReference type="AlphaFoldDB" id="A0A2T1GK13"/>
<feature type="chain" id="PRO_5015684628" evidence="6">
    <location>
        <begin position="30"/>
        <end position="284"/>
    </location>
</feature>
<evidence type="ECO:0000256" key="6">
    <source>
        <dbReference type="SAM" id="SignalP"/>
    </source>
</evidence>
<keyword evidence="3" id="KW-0560">Oxidoreductase</keyword>
<dbReference type="SUPFAM" id="SSF52833">
    <property type="entry name" value="Thioredoxin-like"/>
    <property type="match status" value="1"/>
</dbReference>
<dbReference type="EMBL" id="PVWO01000046">
    <property type="protein sequence ID" value="PSB58153.1"/>
    <property type="molecule type" value="Genomic_DNA"/>
</dbReference>
<dbReference type="InterPro" id="IPR012336">
    <property type="entry name" value="Thioredoxin-like_fold"/>
</dbReference>
<evidence type="ECO:0000313" key="9">
    <source>
        <dbReference type="Proteomes" id="UP000238937"/>
    </source>
</evidence>
<proteinExistence type="inferred from homology"/>
<feature type="domain" description="Thioredoxin" evidence="7">
    <location>
        <begin position="98"/>
        <end position="283"/>
    </location>
</feature>
<evidence type="ECO:0000313" key="8">
    <source>
        <dbReference type="EMBL" id="PSB58153.1"/>
    </source>
</evidence>
<dbReference type="Gene3D" id="3.40.30.10">
    <property type="entry name" value="Glutaredoxin"/>
    <property type="match status" value="1"/>
</dbReference>
<dbReference type="Proteomes" id="UP000238937">
    <property type="component" value="Unassembled WGS sequence"/>
</dbReference>
<keyword evidence="2 6" id="KW-0732">Signal</keyword>
<dbReference type="PANTHER" id="PTHR13887">
    <property type="entry name" value="GLUTATHIONE S-TRANSFERASE KAPPA"/>
    <property type="match status" value="1"/>
</dbReference>
<keyword evidence="5" id="KW-0676">Redox-active center</keyword>
<protein>
    <submittedName>
        <fullName evidence="8">Disulfide bond formation protein DsbA</fullName>
    </submittedName>
</protein>
<dbReference type="InterPro" id="IPR036249">
    <property type="entry name" value="Thioredoxin-like_sf"/>
</dbReference>
<organism evidence="8 9">
    <name type="scientific">Chamaesiphon polymorphus CCALA 037</name>
    <dbReference type="NCBI Taxonomy" id="2107692"/>
    <lineage>
        <taxon>Bacteria</taxon>
        <taxon>Bacillati</taxon>
        <taxon>Cyanobacteriota</taxon>
        <taxon>Cyanophyceae</taxon>
        <taxon>Gomontiellales</taxon>
        <taxon>Chamaesiphonaceae</taxon>
        <taxon>Chamaesiphon</taxon>
    </lineage>
</organism>
<dbReference type="PANTHER" id="PTHR13887:SF14">
    <property type="entry name" value="DISULFIDE BOND FORMATION PROTEIN D"/>
    <property type="match status" value="1"/>
</dbReference>
<evidence type="ECO:0000256" key="1">
    <source>
        <dbReference type="ARBA" id="ARBA00005791"/>
    </source>
</evidence>
<comment type="similarity">
    <text evidence="1">Belongs to the thioredoxin family. DsbA subfamily.</text>
</comment>
<accession>A0A2T1GK13</accession>
<evidence type="ECO:0000256" key="3">
    <source>
        <dbReference type="ARBA" id="ARBA00023002"/>
    </source>
</evidence>
<dbReference type="RefSeq" id="WP_106301382.1">
    <property type="nucleotide sequence ID" value="NZ_PVWO01000046.1"/>
</dbReference>
<evidence type="ECO:0000256" key="5">
    <source>
        <dbReference type="ARBA" id="ARBA00023284"/>
    </source>
</evidence>
<dbReference type="Pfam" id="PF13462">
    <property type="entry name" value="Thioredoxin_4"/>
    <property type="match status" value="1"/>
</dbReference>
<dbReference type="PROSITE" id="PS51352">
    <property type="entry name" value="THIOREDOXIN_2"/>
    <property type="match status" value="1"/>
</dbReference>
<sequence>MNYLLNLWRLPILSLVLSSLMLGAMPAQAASQSDLIDPIVAADKSIAAEQLIPPLASETRLAQSVKVTPQLEKQILEVIRRNPDVLLEVLQKYALEQQQKEQKAQAEALKQARRNTKALIGNSPTTGASQRQIVMVAFSDFQCPFCATADRNVKQFMTKHKDKVTLVYKYFPLTQIHPEALPAARAAWAANKQGKFWEYHDALYANQAKLGEGFYVETANALKLDLKKFNADRKIADDAIVEDFKLGRKLGVDGTPTFILNGEVVTGAASLADLEKALAQVTKK</sequence>
<feature type="signal peptide" evidence="6">
    <location>
        <begin position="1"/>
        <end position="29"/>
    </location>
</feature>
<dbReference type="GO" id="GO:0016491">
    <property type="term" value="F:oxidoreductase activity"/>
    <property type="evidence" value="ECO:0007669"/>
    <property type="project" value="UniProtKB-KW"/>
</dbReference>
<gene>
    <name evidence="8" type="ORF">C7B77_05830</name>
</gene>